<reference evidence="2 3" key="1">
    <citation type="journal article" date="2014" name="Genome Announc.">
        <title>Draft Genome Sequence of Lysobacter capsici AZ78, a Bacterium Antagonistic to Plant-Pathogenic Oomycetes.</title>
        <authorList>
            <person name="Puopolo G."/>
            <person name="Sonego P."/>
            <person name="Engelen K."/>
            <person name="Pertot I."/>
        </authorList>
    </citation>
    <scope>NUCLEOTIDE SEQUENCE [LARGE SCALE GENOMIC DNA]</scope>
    <source>
        <strain evidence="2 3">AZ78</strain>
    </source>
</reference>
<dbReference type="EMBL" id="JAJA02000001">
    <property type="protein sequence ID" value="KWS05555.1"/>
    <property type="molecule type" value="Genomic_DNA"/>
</dbReference>
<keyword evidence="3" id="KW-1185">Reference proteome</keyword>
<organism evidence="2 3">
    <name type="scientific">Lysobacter capsici AZ78</name>
    <dbReference type="NCBI Taxonomy" id="1444315"/>
    <lineage>
        <taxon>Bacteria</taxon>
        <taxon>Pseudomonadati</taxon>
        <taxon>Pseudomonadota</taxon>
        <taxon>Gammaproteobacteria</taxon>
        <taxon>Lysobacterales</taxon>
        <taxon>Lysobacteraceae</taxon>
        <taxon>Lysobacter</taxon>
    </lineage>
</organism>
<comment type="caution">
    <text evidence="2">The sequence shown here is derived from an EMBL/GenBank/DDBJ whole genome shotgun (WGS) entry which is preliminary data.</text>
</comment>
<dbReference type="RefSeq" id="WP_153019089.1">
    <property type="nucleotide sequence ID" value="NZ_JAJA02000001.1"/>
</dbReference>
<feature type="signal peptide" evidence="1">
    <location>
        <begin position="1"/>
        <end position="25"/>
    </location>
</feature>
<protein>
    <recommendedName>
        <fullName evidence="4">Transmembrane protein</fullName>
    </recommendedName>
</protein>
<accession>A0A120AH41</accession>
<dbReference type="Proteomes" id="UP000023435">
    <property type="component" value="Unassembled WGS sequence"/>
</dbReference>
<gene>
    <name evidence="2" type="ORF">AZ78_3107</name>
</gene>
<evidence type="ECO:0008006" key="4">
    <source>
        <dbReference type="Google" id="ProtNLM"/>
    </source>
</evidence>
<evidence type="ECO:0000313" key="3">
    <source>
        <dbReference type="Proteomes" id="UP000023435"/>
    </source>
</evidence>
<proteinExistence type="predicted"/>
<evidence type="ECO:0000313" key="2">
    <source>
        <dbReference type="EMBL" id="KWS05555.1"/>
    </source>
</evidence>
<dbReference type="OrthoDB" id="9903967at2"/>
<keyword evidence="1" id="KW-0732">Signal</keyword>
<dbReference type="AlphaFoldDB" id="A0A120AH41"/>
<sequence>MKQVASRMKAVLLALAIIGSFSVGAVGAFQTTMIGGKCVNPDSGCPCKAGCRYGGGRVGCCIPL</sequence>
<name>A0A120AH41_9GAMM</name>
<evidence type="ECO:0000256" key="1">
    <source>
        <dbReference type="SAM" id="SignalP"/>
    </source>
</evidence>
<feature type="chain" id="PRO_5007163668" description="Transmembrane protein" evidence="1">
    <location>
        <begin position="26"/>
        <end position="64"/>
    </location>
</feature>